<feature type="non-terminal residue" evidence="1">
    <location>
        <position position="60"/>
    </location>
</feature>
<name>A0A2N9W2U7_9HYPH</name>
<keyword evidence="2" id="KW-1185">Reference proteome</keyword>
<reference evidence="1 2" key="1">
    <citation type="journal article" date="2017" name="Int J Environ Stud">
        <title>Does the Miocene-Pliocene relict legume Oxytropis triphylla form nitrogen-fixing nodules with a combination of bacterial strains?</title>
        <authorList>
            <person name="Safronova V."/>
            <person name="Belimov A."/>
            <person name="Sazanova A."/>
            <person name="Kuznetsova I."/>
            <person name="Popova J."/>
            <person name="Andronov E."/>
            <person name="Verkhozina A."/>
            <person name="Tikhonovich I."/>
        </authorList>
    </citation>
    <scope>NUCLEOTIDE SEQUENCE [LARGE SCALE GENOMIC DNA]</scope>
    <source>
        <strain evidence="1 2">Tri-38</strain>
    </source>
</reference>
<accession>A0A2N9W2U7</accession>
<organism evidence="1 2">
    <name type="scientific">Phyllobacterium zundukense</name>
    <dbReference type="NCBI Taxonomy" id="1867719"/>
    <lineage>
        <taxon>Bacteria</taxon>
        <taxon>Pseudomonadati</taxon>
        <taxon>Pseudomonadota</taxon>
        <taxon>Alphaproteobacteria</taxon>
        <taxon>Hyphomicrobiales</taxon>
        <taxon>Phyllobacteriaceae</taxon>
        <taxon>Phyllobacterium</taxon>
    </lineage>
</organism>
<protein>
    <submittedName>
        <fullName evidence="1">Uncharacterized protein</fullName>
    </submittedName>
</protein>
<evidence type="ECO:0000313" key="2">
    <source>
        <dbReference type="Proteomes" id="UP000232163"/>
    </source>
</evidence>
<gene>
    <name evidence="1" type="ORF">B5P45_04130</name>
</gene>
<evidence type="ECO:0000313" key="1">
    <source>
        <dbReference type="EMBL" id="PIO46065.1"/>
    </source>
</evidence>
<sequence length="60" mass="6737">MVVTVFVELCHFINVPDIAPLELSGLKQQTRAGMIQRFFKQPCTMAHPEQQVVDATTHAL</sequence>
<dbReference type="Proteomes" id="UP000232163">
    <property type="component" value="Unassembled WGS sequence"/>
</dbReference>
<dbReference type="EMBL" id="MZMT01000012">
    <property type="protein sequence ID" value="PIO46065.1"/>
    <property type="molecule type" value="Genomic_DNA"/>
</dbReference>
<proteinExistence type="predicted"/>
<dbReference type="AlphaFoldDB" id="A0A2N9W2U7"/>
<comment type="caution">
    <text evidence="1">The sequence shown here is derived from an EMBL/GenBank/DDBJ whole genome shotgun (WGS) entry which is preliminary data.</text>
</comment>